<comment type="caution">
    <text evidence="1">The sequence shown here is derived from an EMBL/GenBank/DDBJ whole genome shotgun (WGS) entry which is preliminary data.</text>
</comment>
<sequence length="497" mass="58186">DNKKLSIENVRYCTGATKYMENLEKILKETEGFFYVDDEKITKLAEELTEHMNNKLYFNPTPLKVNKGTIISGDYATKNLRQSFFYDCKFKDANYADASLAGSLFSNTYFDKGNYLNTNFQSCDFRKCNFENIITGLDYTRFSKSVFVGSDFRNCKFKGVLMNDVIFTDCNFIDCQWVPIAIENTVFKNTVLQNVKFKSMNFEFSTFDNIKLDRVTLPFPTIPYIFNGLNYLKNTSDIVRITSAKSQNGISIDEYFQILDNLEKFYKFTNNYFPLTNILISKDMHKEAFASVINGINLSIELRRFRMLRNYCKQLNYIENISTHDRQSLYRHILNKVYDMHFQAFEYENLNNYLPEIRQLLLDNMEGQRLEISLLTNISSEETDKLSFLINIIEHLLTTKCNYSIELRHNSPWEVFIRLFTDPDTISNIINLISLVFSAIQLKIMLDQHLESKQTKNLETKQIKEYQKALSEKNIVINNLIINNNGNIQINNTTSNE</sequence>
<evidence type="ECO:0008006" key="3">
    <source>
        <dbReference type="Google" id="ProtNLM"/>
    </source>
</evidence>
<dbReference type="Proteomes" id="UP000284112">
    <property type="component" value="Unassembled WGS sequence"/>
</dbReference>
<protein>
    <recommendedName>
        <fullName evidence="3">Pentapeptide repeat-containing protein</fullName>
    </recommendedName>
</protein>
<dbReference type="AlphaFoldDB" id="A0A414RXY6"/>
<organism evidence="1 2">
    <name type="scientific">Dorea longicatena</name>
    <dbReference type="NCBI Taxonomy" id="88431"/>
    <lineage>
        <taxon>Bacteria</taxon>
        <taxon>Bacillati</taxon>
        <taxon>Bacillota</taxon>
        <taxon>Clostridia</taxon>
        <taxon>Lachnospirales</taxon>
        <taxon>Lachnospiraceae</taxon>
        <taxon>Dorea</taxon>
    </lineage>
</organism>
<dbReference type="EMBL" id="QRHW01000056">
    <property type="protein sequence ID" value="RHG03184.1"/>
    <property type="molecule type" value="Genomic_DNA"/>
</dbReference>
<dbReference type="InterPro" id="IPR052949">
    <property type="entry name" value="PA_immunity-related"/>
</dbReference>
<reference evidence="1 2" key="1">
    <citation type="submission" date="2018-08" db="EMBL/GenBank/DDBJ databases">
        <title>A genome reference for cultivated species of the human gut microbiota.</title>
        <authorList>
            <person name="Zou Y."/>
            <person name="Xue W."/>
            <person name="Luo G."/>
        </authorList>
    </citation>
    <scope>NUCLEOTIDE SEQUENCE [LARGE SCALE GENOMIC DNA]</scope>
    <source>
        <strain evidence="1 2">AM23-13</strain>
    </source>
</reference>
<dbReference type="Pfam" id="PF00805">
    <property type="entry name" value="Pentapeptide"/>
    <property type="match status" value="1"/>
</dbReference>
<dbReference type="PANTHER" id="PTHR42999:SF1">
    <property type="entry name" value="PENTAPEPTIDE REPEAT-CONTAINING PROTEIN"/>
    <property type="match status" value="1"/>
</dbReference>
<dbReference type="PANTHER" id="PTHR42999">
    <property type="entry name" value="ANTIBIOTIC RESISTANCE PROTEIN MCBG"/>
    <property type="match status" value="1"/>
</dbReference>
<dbReference type="SUPFAM" id="SSF141571">
    <property type="entry name" value="Pentapeptide repeat-like"/>
    <property type="match status" value="1"/>
</dbReference>
<name>A0A414RXY6_9FIRM</name>
<accession>A0A414RXY6</accession>
<feature type="non-terminal residue" evidence="1">
    <location>
        <position position="1"/>
    </location>
</feature>
<evidence type="ECO:0000313" key="1">
    <source>
        <dbReference type="EMBL" id="RHG03184.1"/>
    </source>
</evidence>
<dbReference type="Gene3D" id="2.160.20.80">
    <property type="entry name" value="E3 ubiquitin-protein ligase SopA"/>
    <property type="match status" value="1"/>
</dbReference>
<dbReference type="InterPro" id="IPR001646">
    <property type="entry name" value="5peptide_repeat"/>
</dbReference>
<proteinExistence type="predicted"/>
<gene>
    <name evidence="1" type="ORF">DW641_15385</name>
</gene>
<dbReference type="RefSeq" id="WP_207662769.1">
    <property type="nucleotide sequence ID" value="NZ_QRHW01000056.1"/>
</dbReference>
<evidence type="ECO:0000313" key="2">
    <source>
        <dbReference type="Proteomes" id="UP000284112"/>
    </source>
</evidence>